<keyword evidence="4 8" id="KW-0067">ATP-binding</keyword>
<dbReference type="EMBL" id="JALRMR010000001">
    <property type="protein sequence ID" value="MDT1972913.1"/>
    <property type="molecule type" value="Genomic_DNA"/>
</dbReference>
<dbReference type="Pfam" id="PF00580">
    <property type="entry name" value="UvrD-helicase"/>
    <property type="match status" value="1"/>
</dbReference>
<dbReference type="Proteomes" id="UP001249945">
    <property type="component" value="Unassembled WGS sequence"/>
</dbReference>
<dbReference type="PANTHER" id="PTHR11070">
    <property type="entry name" value="UVRD / RECB / PCRA DNA HELICASE FAMILY MEMBER"/>
    <property type="match status" value="1"/>
</dbReference>
<dbReference type="GO" id="GO:0000725">
    <property type="term" value="P:recombinational repair"/>
    <property type="evidence" value="ECO:0007669"/>
    <property type="project" value="TreeGrafter"/>
</dbReference>
<dbReference type="AlphaFoldDB" id="A0AAW8R9C2"/>
<dbReference type="GO" id="GO:0016787">
    <property type="term" value="F:hydrolase activity"/>
    <property type="evidence" value="ECO:0007669"/>
    <property type="project" value="UniProtKB-KW"/>
</dbReference>
<protein>
    <submittedName>
        <fullName evidence="8">ATP-binding domain-containing protein</fullName>
    </submittedName>
</protein>
<evidence type="ECO:0000259" key="7">
    <source>
        <dbReference type="Pfam" id="PF13538"/>
    </source>
</evidence>
<accession>A0AAW8R9C2</accession>
<evidence type="ECO:0000256" key="4">
    <source>
        <dbReference type="ARBA" id="ARBA00022840"/>
    </source>
</evidence>
<evidence type="ECO:0000256" key="2">
    <source>
        <dbReference type="ARBA" id="ARBA00022801"/>
    </source>
</evidence>
<sequence length="714" mass="82556">MEKIIPFPDFNNNYNAIKIVDFLDEFQQELNLENASVYYKYPMFKEYDQEPQYPDLFIVSPYHGIIILNICKLNKRSLNTSKFNDELDALDEIYGQILSKFIKIPSLKKRRSRSEINVPVNTLLFIENTNSESFSSEDSYVFDNNQKLKEIFNVLSKGGEKINLDSLTDIYSVIDGTRAIPKVMKRDLGEEDADKKGGVLAKLETQIATFDQKQRIAALTIVNGPQRIRGMAGSGKTVVLAMKAALMHLENPSAKILFTFYTKSLYDQIKQMITRFYRMQQDHDPNWDNIHILHAWGGKNLPGVYYNTCMDNDISPLTFSIAQQESRKVNMNNFEYVCDDLLQKTHGEIDSKYDFVLMDEGQDFPETFYWICRKLAKKDHIVWAYDELQNILDIEVQETKKLFENRFGDSGIDLPKLMEKHPYQNNDIVLHTSYRNPLETLIIAQALGFGIYNDKMLQMLENKDHWEDLGYVVKQGTFVEGAKTVIERPRQNSPSIISDIYSKDEIVEMKLFDSWDDEIKFISKEIKDAIDEKLLPEDIMVLCIDDRHAKRYFEKLSQELAKVDIFTNNTLTSYSGEIFTVNGKITLTTVYRGKGNEAAMVFVIGVDSLLYGQYDIVSRNKLFTAFTRSKAWLKVTGINEKGFFISHEIDQAKQKIPNLDFNYPNVNEIRTLRRQLAKENAALNSKREELLNQLDKMGLDQEAAMKLLRGELKS</sequence>
<dbReference type="GO" id="GO:0043138">
    <property type="term" value="F:3'-5' DNA helicase activity"/>
    <property type="evidence" value="ECO:0007669"/>
    <property type="project" value="TreeGrafter"/>
</dbReference>
<reference evidence="8" key="1">
    <citation type="submission" date="2022-04" db="EMBL/GenBank/DDBJ databases">
        <title>Draft genome sequences of lactic acid bacteria (LAB) strains involved in meat spoilage.</title>
        <authorList>
            <person name="Palevich N."/>
        </authorList>
    </citation>
    <scope>NUCLEOTIDE SEQUENCE</scope>
    <source>
        <strain evidence="8">9-14</strain>
    </source>
</reference>
<dbReference type="GO" id="GO:0003677">
    <property type="term" value="F:DNA binding"/>
    <property type="evidence" value="ECO:0007669"/>
    <property type="project" value="InterPro"/>
</dbReference>
<evidence type="ECO:0000313" key="9">
    <source>
        <dbReference type="Proteomes" id="UP001249945"/>
    </source>
</evidence>
<gene>
    <name evidence="8" type="ORF">MX635_00725</name>
</gene>
<dbReference type="SUPFAM" id="SSF52540">
    <property type="entry name" value="P-loop containing nucleoside triphosphate hydrolases"/>
    <property type="match status" value="1"/>
</dbReference>
<organism evidence="8 9">
    <name type="scientific">Carnobacterium divergens</name>
    <name type="common">Lactobacillus divergens</name>
    <dbReference type="NCBI Taxonomy" id="2748"/>
    <lineage>
        <taxon>Bacteria</taxon>
        <taxon>Bacillati</taxon>
        <taxon>Bacillota</taxon>
        <taxon>Bacilli</taxon>
        <taxon>Lactobacillales</taxon>
        <taxon>Carnobacteriaceae</taxon>
        <taxon>Carnobacterium</taxon>
    </lineage>
</organism>
<comment type="caution">
    <text evidence="8">The sequence shown here is derived from an EMBL/GenBank/DDBJ whole genome shotgun (WGS) entry which is preliminary data.</text>
</comment>
<dbReference type="InterPro" id="IPR027417">
    <property type="entry name" value="P-loop_NTPase"/>
</dbReference>
<feature type="domain" description="UvrD-like helicase ATP-binding" evidence="6">
    <location>
        <begin position="212"/>
        <end position="419"/>
    </location>
</feature>
<keyword evidence="2" id="KW-0378">Hydrolase</keyword>
<proteinExistence type="predicted"/>
<keyword evidence="1" id="KW-0547">Nucleotide-binding</keyword>
<dbReference type="InterPro" id="IPR014016">
    <property type="entry name" value="UvrD-like_ATP-bd"/>
</dbReference>
<dbReference type="GO" id="GO:0005524">
    <property type="term" value="F:ATP binding"/>
    <property type="evidence" value="ECO:0007669"/>
    <property type="project" value="UniProtKB-KW"/>
</dbReference>
<evidence type="ECO:0000313" key="8">
    <source>
        <dbReference type="EMBL" id="MDT1972913.1"/>
    </source>
</evidence>
<dbReference type="Gene3D" id="3.40.50.300">
    <property type="entry name" value="P-loop containing nucleotide triphosphate hydrolases"/>
    <property type="match status" value="2"/>
</dbReference>
<dbReference type="Pfam" id="PF13538">
    <property type="entry name" value="UvrD_C_2"/>
    <property type="match status" value="1"/>
</dbReference>
<evidence type="ECO:0000259" key="6">
    <source>
        <dbReference type="Pfam" id="PF00580"/>
    </source>
</evidence>
<dbReference type="PANTHER" id="PTHR11070:SF2">
    <property type="entry name" value="ATP-DEPENDENT DNA HELICASE SRS2"/>
    <property type="match status" value="1"/>
</dbReference>
<feature type="domain" description="UvrD-like helicase C-terminal" evidence="7">
    <location>
        <begin position="585"/>
        <end position="633"/>
    </location>
</feature>
<keyword evidence="3" id="KW-0347">Helicase</keyword>
<dbReference type="InterPro" id="IPR027785">
    <property type="entry name" value="UvrD-like_helicase_C"/>
</dbReference>
<evidence type="ECO:0000256" key="1">
    <source>
        <dbReference type="ARBA" id="ARBA00022741"/>
    </source>
</evidence>
<evidence type="ECO:0000256" key="5">
    <source>
        <dbReference type="SAM" id="Coils"/>
    </source>
</evidence>
<dbReference type="RefSeq" id="WP_311779736.1">
    <property type="nucleotide sequence ID" value="NZ_JALRMR010000001.1"/>
</dbReference>
<name>A0AAW8R9C2_CARDV</name>
<dbReference type="InterPro" id="IPR000212">
    <property type="entry name" value="DNA_helicase_UvrD/REP"/>
</dbReference>
<feature type="coiled-coil region" evidence="5">
    <location>
        <begin position="666"/>
        <end position="700"/>
    </location>
</feature>
<keyword evidence="5" id="KW-0175">Coiled coil</keyword>
<evidence type="ECO:0000256" key="3">
    <source>
        <dbReference type="ARBA" id="ARBA00022806"/>
    </source>
</evidence>